<reference evidence="2 3" key="1">
    <citation type="submission" date="2017-03" db="EMBL/GenBank/DDBJ databases">
        <authorList>
            <person name="Afonso C.L."/>
            <person name="Miller P.J."/>
            <person name="Scott M.A."/>
            <person name="Spackman E."/>
            <person name="Goraichik I."/>
            <person name="Dimitrov K.M."/>
            <person name="Suarez D.L."/>
            <person name="Swayne D.E."/>
        </authorList>
    </citation>
    <scope>NUCLEOTIDE SEQUENCE [LARGE SCALE GENOMIC DNA]</scope>
    <source>
        <strain evidence="2">PRJEB14757</strain>
    </source>
</reference>
<organism evidence="2 3">
    <name type="scientific">Desulfamplus magnetovallimortis</name>
    <dbReference type="NCBI Taxonomy" id="1246637"/>
    <lineage>
        <taxon>Bacteria</taxon>
        <taxon>Pseudomonadati</taxon>
        <taxon>Thermodesulfobacteriota</taxon>
        <taxon>Desulfobacteria</taxon>
        <taxon>Desulfobacterales</taxon>
        <taxon>Desulfobacteraceae</taxon>
        <taxon>Desulfamplus</taxon>
    </lineage>
</organism>
<feature type="compositionally biased region" description="Basic and acidic residues" evidence="1">
    <location>
        <begin position="39"/>
        <end position="52"/>
    </location>
</feature>
<evidence type="ECO:0000313" key="3">
    <source>
        <dbReference type="Proteomes" id="UP000191931"/>
    </source>
</evidence>
<dbReference type="EMBL" id="FWEV01000182">
    <property type="protein sequence ID" value="SLM31047.1"/>
    <property type="molecule type" value="Genomic_DNA"/>
</dbReference>
<accession>A0A1W1HEX8</accession>
<proteinExistence type="predicted"/>
<feature type="region of interest" description="Disordered" evidence="1">
    <location>
        <begin position="23"/>
        <end position="52"/>
    </location>
</feature>
<sequence>MLVQCVRDVYELPLNKGADTRSYGTIKGNLEKGNGLGEETIKSKEPSLSKSQVEHSLKTFRSTGVYLSLLKKGGLPEEFWHLYETKPTTTIEAVAMFPKPAQYLSFHSCMAKP</sequence>
<dbReference type="STRING" id="1246637.MTBBW1_2620011"/>
<dbReference type="Proteomes" id="UP000191931">
    <property type="component" value="Unassembled WGS sequence"/>
</dbReference>
<evidence type="ECO:0000256" key="1">
    <source>
        <dbReference type="SAM" id="MobiDB-lite"/>
    </source>
</evidence>
<dbReference type="RefSeq" id="WP_080809801.1">
    <property type="nucleotide sequence ID" value="NZ_LT828572.1"/>
</dbReference>
<gene>
    <name evidence="2" type="ORF">MTBBW1_2620011</name>
</gene>
<name>A0A1W1HEX8_9BACT</name>
<dbReference type="AlphaFoldDB" id="A0A1W1HEX8"/>
<keyword evidence="3" id="KW-1185">Reference proteome</keyword>
<protein>
    <submittedName>
        <fullName evidence="2">Uncharacterized protein</fullName>
    </submittedName>
</protein>
<evidence type="ECO:0000313" key="2">
    <source>
        <dbReference type="EMBL" id="SLM31047.1"/>
    </source>
</evidence>